<name>A0A6P2CKF9_9LACO</name>
<dbReference type="SUPFAM" id="SSF52540">
    <property type="entry name" value="P-loop containing nucleoside triphosphate hydrolases"/>
    <property type="match status" value="1"/>
</dbReference>
<dbReference type="AlphaFoldDB" id="A0A6P2CKF9"/>
<protein>
    <submittedName>
        <fullName evidence="2">Type I pantothenate kinase</fullName>
        <ecNumber evidence="2">2.7.1.33</ecNumber>
    </submittedName>
</protein>
<dbReference type="InterPro" id="IPR006083">
    <property type="entry name" value="PRK/URK"/>
</dbReference>
<evidence type="ECO:0000259" key="1">
    <source>
        <dbReference type="Pfam" id="PF00485"/>
    </source>
</evidence>
<organism evidence="2 3">
    <name type="scientific">Leuconostoc litchii</name>
    <dbReference type="NCBI Taxonomy" id="1981069"/>
    <lineage>
        <taxon>Bacteria</taxon>
        <taxon>Bacillati</taxon>
        <taxon>Bacillota</taxon>
        <taxon>Bacilli</taxon>
        <taxon>Lactobacillales</taxon>
        <taxon>Lactobacillaceae</taxon>
        <taxon>Leuconostoc</taxon>
    </lineage>
</organism>
<keyword evidence="2" id="KW-0418">Kinase</keyword>
<reference evidence="2 3" key="1">
    <citation type="submission" date="2019-01" db="EMBL/GenBank/DDBJ databases">
        <title>Leuconostoc litchii sp. nov., a novel lactic acid bacterium isolated from lychee.</title>
        <authorList>
            <person name="Wang L.-T."/>
        </authorList>
    </citation>
    <scope>NUCLEOTIDE SEQUENCE [LARGE SCALE GENOMIC DNA]</scope>
    <source>
        <strain evidence="2 3">MB7</strain>
    </source>
</reference>
<proteinExistence type="predicted"/>
<sequence length="229" mass="26272">MIDLCQLIEKKYTAPFMAIGISGSVAVGKSTFADNLASELNQHGLITTVISTDDFLMSNHELNKYNLFDQKGFPQTYHIDQLIQVIKKFRAGEKSVNIPVYTQELADIHPNKMQKISLPHILIVEGVTALQLPAEQLDLKIYIEADLKNIKKWYLSRTLEVTALAKNDPSSWRYKYANMPLDEFTDVAMQVWEQTNQKNLDEYILPTKYHADAVVYLDKQHQVLEIELK</sequence>
<dbReference type="Gene3D" id="3.40.50.300">
    <property type="entry name" value="P-loop containing nucleotide triphosphate hydrolases"/>
    <property type="match status" value="1"/>
</dbReference>
<dbReference type="UniPathway" id="UPA00241">
    <property type="reaction ID" value="UER00352"/>
</dbReference>
<accession>A0A6P2CKF9</accession>
<gene>
    <name evidence="2" type="ORF">ESZ47_07750</name>
</gene>
<feature type="domain" description="Phosphoribulokinase/uridine kinase" evidence="1">
    <location>
        <begin position="19"/>
        <end position="147"/>
    </location>
</feature>
<dbReference type="RefSeq" id="WP_148606308.1">
    <property type="nucleotide sequence ID" value="NZ_SDGY01000005.1"/>
</dbReference>
<dbReference type="Proteomes" id="UP000442244">
    <property type="component" value="Unassembled WGS sequence"/>
</dbReference>
<keyword evidence="2" id="KW-0808">Transferase</keyword>
<dbReference type="OrthoDB" id="1550976at2"/>
<dbReference type="GO" id="GO:0005524">
    <property type="term" value="F:ATP binding"/>
    <property type="evidence" value="ECO:0007669"/>
    <property type="project" value="InterPro"/>
</dbReference>
<evidence type="ECO:0000313" key="3">
    <source>
        <dbReference type="Proteomes" id="UP000442244"/>
    </source>
</evidence>
<comment type="caution">
    <text evidence="2">The sequence shown here is derived from an EMBL/GenBank/DDBJ whole genome shotgun (WGS) entry which is preliminary data.</text>
</comment>
<evidence type="ECO:0000313" key="2">
    <source>
        <dbReference type="EMBL" id="TYC46358.1"/>
    </source>
</evidence>
<dbReference type="GO" id="GO:0004594">
    <property type="term" value="F:pantothenate kinase activity"/>
    <property type="evidence" value="ECO:0007669"/>
    <property type="project" value="UniProtKB-EC"/>
</dbReference>
<dbReference type="Pfam" id="PF00485">
    <property type="entry name" value="PRK"/>
    <property type="match status" value="1"/>
</dbReference>
<keyword evidence="3" id="KW-1185">Reference proteome</keyword>
<dbReference type="PANTHER" id="PTHR10285">
    <property type="entry name" value="URIDINE KINASE"/>
    <property type="match status" value="1"/>
</dbReference>
<dbReference type="EMBL" id="SDGY01000005">
    <property type="protein sequence ID" value="TYC46358.1"/>
    <property type="molecule type" value="Genomic_DNA"/>
</dbReference>
<dbReference type="InterPro" id="IPR027417">
    <property type="entry name" value="P-loop_NTPase"/>
</dbReference>
<dbReference type="EC" id="2.7.1.33" evidence="2"/>
<dbReference type="GO" id="GO:0015937">
    <property type="term" value="P:coenzyme A biosynthetic process"/>
    <property type="evidence" value="ECO:0007669"/>
    <property type="project" value="UniProtKB-UniPathway"/>
</dbReference>